<protein>
    <submittedName>
        <fullName evidence="1">Uncharacterized protein</fullName>
    </submittedName>
</protein>
<organism evidence="1">
    <name type="scientific">Arundo donax</name>
    <name type="common">Giant reed</name>
    <name type="synonym">Donax arundinaceus</name>
    <dbReference type="NCBI Taxonomy" id="35708"/>
    <lineage>
        <taxon>Eukaryota</taxon>
        <taxon>Viridiplantae</taxon>
        <taxon>Streptophyta</taxon>
        <taxon>Embryophyta</taxon>
        <taxon>Tracheophyta</taxon>
        <taxon>Spermatophyta</taxon>
        <taxon>Magnoliopsida</taxon>
        <taxon>Liliopsida</taxon>
        <taxon>Poales</taxon>
        <taxon>Poaceae</taxon>
        <taxon>PACMAD clade</taxon>
        <taxon>Arundinoideae</taxon>
        <taxon>Arundineae</taxon>
        <taxon>Arundo</taxon>
    </lineage>
</organism>
<dbReference type="AlphaFoldDB" id="A0A0A9EQG9"/>
<reference evidence="1" key="1">
    <citation type="submission" date="2014-09" db="EMBL/GenBank/DDBJ databases">
        <authorList>
            <person name="Magalhaes I.L.F."/>
            <person name="Oliveira U."/>
            <person name="Santos F.R."/>
            <person name="Vidigal T.H.D.A."/>
            <person name="Brescovit A.D."/>
            <person name="Santos A.J."/>
        </authorList>
    </citation>
    <scope>NUCLEOTIDE SEQUENCE</scope>
    <source>
        <tissue evidence="1">Shoot tissue taken approximately 20 cm above the soil surface</tissue>
    </source>
</reference>
<evidence type="ECO:0000313" key="1">
    <source>
        <dbReference type="EMBL" id="JAD98277.1"/>
    </source>
</evidence>
<dbReference type="EMBL" id="GBRH01199618">
    <property type="protein sequence ID" value="JAD98277.1"/>
    <property type="molecule type" value="Transcribed_RNA"/>
</dbReference>
<reference evidence="1" key="2">
    <citation type="journal article" date="2015" name="Data Brief">
        <title>Shoot transcriptome of the giant reed, Arundo donax.</title>
        <authorList>
            <person name="Barrero R.A."/>
            <person name="Guerrero F.D."/>
            <person name="Moolhuijzen P."/>
            <person name="Goolsby J.A."/>
            <person name="Tidwell J."/>
            <person name="Bellgard S.E."/>
            <person name="Bellgard M.I."/>
        </authorList>
    </citation>
    <scope>NUCLEOTIDE SEQUENCE</scope>
    <source>
        <tissue evidence="1">Shoot tissue taken approximately 20 cm above the soil surface</tissue>
    </source>
</reference>
<name>A0A0A9EQG9_ARUDO</name>
<sequence length="68" mass="7932">MSTFQSIVTRTSEIKYLTLLSKQTYPSQYHLQLNQYHKRMPSSLCRCKVNRSISSNNNNNKAFQSQTS</sequence>
<accession>A0A0A9EQG9</accession>
<proteinExistence type="predicted"/>